<dbReference type="EMBL" id="MN739026">
    <property type="protein sequence ID" value="QHT35787.1"/>
    <property type="molecule type" value="Genomic_DNA"/>
</dbReference>
<dbReference type="AlphaFoldDB" id="A0A6C0F2G6"/>
<organism evidence="1">
    <name type="scientific">viral metagenome</name>
    <dbReference type="NCBI Taxonomy" id="1070528"/>
    <lineage>
        <taxon>unclassified sequences</taxon>
        <taxon>metagenomes</taxon>
        <taxon>organismal metagenomes</taxon>
    </lineage>
</organism>
<reference evidence="1" key="1">
    <citation type="journal article" date="2020" name="Nature">
        <title>Giant virus diversity and host interactions through global metagenomics.</title>
        <authorList>
            <person name="Schulz F."/>
            <person name="Roux S."/>
            <person name="Paez-Espino D."/>
            <person name="Jungbluth S."/>
            <person name="Walsh D.A."/>
            <person name="Denef V.J."/>
            <person name="McMahon K.D."/>
            <person name="Konstantinidis K.T."/>
            <person name="Eloe-Fadrosh E.A."/>
            <person name="Kyrpides N.C."/>
            <person name="Woyke T."/>
        </authorList>
    </citation>
    <scope>NUCLEOTIDE SEQUENCE</scope>
    <source>
        <strain evidence="1">GVMAG-M-3300009181-41</strain>
    </source>
</reference>
<sequence>MPAPLNLIYPALMRVQEVGYRTKMTAEQLKQAEIQLVTALQTQLLEVALEISFYRDTFYENWEAQKEYRRAIKYLYYLLTL</sequence>
<evidence type="ECO:0000313" key="1">
    <source>
        <dbReference type="EMBL" id="QHT35787.1"/>
    </source>
</evidence>
<protein>
    <submittedName>
        <fullName evidence="1">Uncharacterized protein</fullName>
    </submittedName>
</protein>
<accession>A0A6C0F2G6</accession>
<proteinExistence type="predicted"/>
<name>A0A6C0F2G6_9ZZZZ</name>